<dbReference type="Pfam" id="PF02195">
    <property type="entry name" value="ParB_N"/>
    <property type="match status" value="1"/>
</dbReference>
<evidence type="ECO:0000313" key="4">
    <source>
        <dbReference type="Proteomes" id="UP000006377"/>
    </source>
</evidence>
<protein>
    <submittedName>
        <fullName evidence="3">ParB-like partition protein</fullName>
    </submittedName>
</protein>
<keyword evidence="4" id="KW-1185">Reference proteome</keyword>
<dbReference type="PANTHER" id="PTHR33375">
    <property type="entry name" value="CHROMOSOME-PARTITIONING PROTEIN PARB-RELATED"/>
    <property type="match status" value="1"/>
</dbReference>
<evidence type="ECO:0000256" key="1">
    <source>
        <dbReference type="ARBA" id="ARBA00006295"/>
    </source>
</evidence>
<dbReference type="PANTHER" id="PTHR33375:SF7">
    <property type="entry name" value="CHROMOSOME 2-PARTITIONING PROTEIN PARB-RELATED"/>
    <property type="match status" value="1"/>
</dbReference>
<dbReference type="Proteomes" id="UP000006377">
    <property type="component" value="Chromosome"/>
</dbReference>
<dbReference type="InterPro" id="IPR050336">
    <property type="entry name" value="Chromosome_partition/occlusion"/>
</dbReference>
<dbReference type="GO" id="GO:0005694">
    <property type="term" value="C:chromosome"/>
    <property type="evidence" value="ECO:0007669"/>
    <property type="project" value="TreeGrafter"/>
</dbReference>
<dbReference type="KEGG" id="pla:Plav_1816"/>
<dbReference type="SUPFAM" id="SSF110849">
    <property type="entry name" value="ParB/Sulfiredoxin"/>
    <property type="match status" value="1"/>
</dbReference>
<dbReference type="SMART" id="SM00470">
    <property type="entry name" value="ParB"/>
    <property type="match status" value="1"/>
</dbReference>
<dbReference type="InterPro" id="IPR036086">
    <property type="entry name" value="ParB/Sulfiredoxin_sf"/>
</dbReference>
<dbReference type="OrthoDB" id="9813122at2"/>
<evidence type="ECO:0000313" key="3">
    <source>
        <dbReference type="EMBL" id="ABS63433.1"/>
    </source>
</evidence>
<gene>
    <name evidence="3" type="ordered locus">Plav_1816</name>
</gene>
<dbReference type="STRING" id="402881.Plav_1816"/>
<organism evidence="3 4">
    <name type="scientific">Parvibaculum lavamentivorans (strain DS-1 / DSM 13023 / NCIMB 13966)</name>
    <dbReference type="NCBI Taxonomy" id="402881"/>
    <lineage>
        <taxon>Bacteria</taxon>
        <taxon>Pseudomonadati</taxon>
        <taxon>Pseudomonadota</taxon>
        <taxon>Alphaproteobacteria</taxon>
        <taxon>Hyphomicrobiales</taxon>
        <taxon>Parvibaculaceae</taxon>
        <taxon>Parvibaculum</taxon>
    </lineage>
</organism>
<dbReference type="HOGENOM" id="CLU_034190_0_0_5"/>
<name>A7HU50_PARL1</name>
<dbReference type="EMBL" id="CP000774">
    <property type="protein sequence ID" value="ABS63433.1"/>
    <property type="molecule type" value="Genomic_DNA"/>
</dbReference>
<dbReference type="SUPFAM" id="SSF109709">
    <property type="entry name" value="KorB DNA-binding domain-like"/>
    <property type="match status" value="1"/>
</dbReference>
<dbReference type="GO" id="GO:0003677">
    <property type="term" value="F:DNA binding"/>
    <property type="evidence" value="ECO:0007669"/>
    <property type="project" value="InterPro"/>
</dbReference>
<dbReference type="InterPro" id="IPR003115">
    <property type="entry name" value="ParB_N"/>
</dbReference>
<evidence type="ECO:0000259" key="2">
    <source>
        <dbReference type="SMART" id="SM00470"/>
    </source>
</evidence>
<accession>A7HU50</accession>
<reference evidence="3 4" key="1">
    <citation type="journal article" date="2011" name="Stand. Genomic Sci.">
        <title>Complete genome sequence of Parvibaculum lavamentivorans type strain (DS-1(T)).</title>
        <authorList>
            <person name="Schleheck D."/>
            <person name="Weiss M."/>
            <person name="Pitluck S."/>
            <person name="Bruce D."/>
            <person name="Land M.L."/>
            <person name="Han S."/>
            <person name="Saunders E."/>
            <person name="Tapia R."/>
            <person name="Detter C."/>
            <person name="Brettin T."/>
            <person name="Han J."/>
            <person name="Woyke T."/>
            <person name="Goodwin L."/>
            <person name="Pennacchio L."/>
            <person name="Nolan M."/>
            <person name="Cook A.M."/>
            <person name="Kjelleberg S."/>
            <person name="Thomas T."/>
        </authorList>
    </citation>
    <scope>NUCLEOTIDE SEQUENCE [LARGE SCALE GENOMIC DNA]</scope>
    <source>
        <strain evidence="4">DS-1 / DSM 13023 / NCIMB 13966</strain>
    </source>
</reference>
<dbReference type="RefSeq" id="WP_012110726.1">
    <property type="nucleotide sequence ID" value="NC_009719.1"/>
</dbReference>
<dbReference type="AlphaFoldDB" id="A7HU50"/>
<dbReference type="GO" id="GO:0007059">
    <property type="term" value="P:chromosome segregation"/>
    <property type="evidence" value="ECO:0007669"/>
    <property type="project" value="TreeGrafter"/>
</dbReference>
<feature type="domain" description="ParB-like N-terminal" evidence="2">
    <location>
        <begin position="4"/>
        <end position="102"/>
    </location>
</feature>
<dbReference type="InterPro" id="IPR004437">
    <property type="entry name" value="ParB/RepB/Spo0J"/>
</dbReference>
<comment type="similarity">
    <text evidence="1">Belongs to the ParB family.</text>
</comment>
<dbReference type="NCBIfam" id="TIGR00180">
    <property type="entry name" value="parB_part"/>
    <property type="match status" value="1"/>
</dbReference>
<dbReference type="Gene3D" id="3.90.1530.30">
    <property type="match status" value="1"/>
</dbReference>
<sequence length="576" mass="63527">MELRHIPIDELRPAAINMRHGKRPPDIDDILPSIRARGILQPLLVRPVETEANAYEIVAGRRRYFSAKAVKEEQGEVEPLPCAVMEPGDDAAALEASLIENIARLDPDEMSQYECFARLTREGKSVADIAATFGLTELMVKRRLALGTLIAPIREAYRAEKIDAASIRHLTLASQAKQKEWWKLWKTDRSACPTGHRLKQWLFGGQSIATGAALFPLDTYEGEVVADLFGEEGYFADPDLFWRKQGEAIAAKADALREAGWSEVIVMEPGVRFPAWDYEKVSKKKGGKVYVEVSGRGEVGFHEGYLSRAEARRKARQEGASDDAAEVRAARPEVTKSMRNYIELHRHAAVRAELLDHPGIALRLMLAHAIAGSALWQVTPEPQKAASDAIAKSLAANVAECAFRGWQANIRALLGLPEERENLTAPHGDDAATVALFARLLMLNDEEIMNVLVTVMGETLQVGSAAVEALAVVLKRDMGPVWEPDETFFELLRDRGTINAMLADIAGKSVADQNVAEKASVQKQIIRDCLAGANGRAKVGTWLPRWMHVPARSYREDGAFPPAEAWDRVAGYFGKT</sequence>
<dbReference type="eggNOG" id="COG1475">
    <property type="taxonomic scope" value="Bacteria"/>
</dbReference>
<dbReference type="Gene3D" id="1.10.10.2830">
    <property type="match status" value="1"/>
</dbReference>
<proteinExistence type="inferred from homology"/>